<dbReference type="EMBL" id="JAFJYH010000024">
    <property type="protein sequence ID" value="KAG4424162.1"/>
    <property type="molecule type" value="Genomic_DNA"/>
</dbReference>
<evidence type="ECO:0000313" key="3">
    <source>
        <dbReference type="Proteomes" id="UP000664132"/>
    </source>
</evidence>
<reference evidence="2" key="1">
    <citation type="submission" date="2021-02" db="EMBL/GenBank/DDBJ databases">
        <title>Genome sequence Cadophora malorum strain M34.</title>
        <authorList>
            <person name="Stefanovic E."/>
            <person name="Vu D."/>
            <person name="Scully C."/>
            <person name="Dijksterhuis J."/>
            <person name="Roader J."/>
            <person name="Houbraken J."/>
        </authorList>
    </citation>
    <scope>NUCLEOTIDE SEQUENCE</scope>
    <source>
        <strain evidence="2">M34</strain>
    </source>
</reference>
<dbReference type="OrthoDB" id="5428689at2759"/>
<sequence>MAKGTLSTKHHCPGKKTSPSNCRPAVKTKPPVPKKGEKKITTRSYCPVHQTYCKVCKEMYIFMKRTEPCPSCGYKDSAYKEDKA</sequence>
<name>A0A8H8BUA0_9HELO</name>
<gene>
    <name evidence="2" type="ORF">IFR04_002716</name>
</gene>
<feature type="region of interest" description="Disordered" evidence="1">
    <location>
        <begin position="1"/>
        <end position="37"/>
    </location>
</feature>
<proteinExistence type="predicted"/>
<protein>
    <submittedName>
        <fullName evidence="2">Uncharacterized protein</fullName>
    </submittedName>
</protein>
<evidence type="ECO:0000313" key="2">
    <source>
        <dbReference type="EMBL" id="KAG4424162.1"/>
    </source>
</evidence>
<dbReference type="Proteomes" id="UP000664132">
    <property type="component" value="Unassembled WGS sequence"/>
</dbReference>
<evidence type="ECO:0000256" key="1">
    <source>
        <dbReference type="SAM" id="MobiDB-lite"/>
    </source>
</evidence>
<organism evidence="2 3">
    <name type="scientific">Cadophora malorum</name>
    <dbReference type="NCBI Taxonomy" id="108018"/>
    <lineage>
        <taxon>Eukaryota</taxon>
        <taxon>Fungi</taxon>
        <taxon>Dikarya</taxon>
        <taxon>Ascomycota</taxon>
        <taxon>Pezizomycotina</taxon>
        <taxon>Leotiomycetes</taxon>
        <taxon>Helotiales</taxon>
        <taxon>Ploettnerulaceae</taxon>
        <taxon>Cadophora</taxon>
    </lineage>
</organism>
<dbReference type="AlphaFoldDB" id="A0A8H8BUA0"/>
<keyword evidence="3" id="KW-1185">Reference proteome</keyword>
<accession>A0A8H8BUA0</accession>
<comment type="caution">
    <text evidence="2">The sequence shown here is derived from an EMBL/GenBank/DDBJ whole genome shotgun (WGS) entry which is preliminary data.</text>
</comment>